<accession>A0ACC6JGF9</accession>
<gene>
    <name evidence="1" type="ORF">J2X87_000669</name>
</gene>
<keyword evidence="2" id="KW-1185">Reference proteome</keyword>
<name>A0ACC6JGF9_9PSED</name>
<organism evidence="1 2">
    <name type="scientific">Pseudomonas synxantha</name>
    <dbReference type="NCBI Taxonomy" id="47883"/>
    <lineage>
        <taxon>Bacteria</taxon>
        <taxon>Pseudomonadati</taxon>
        <taxon>Pseudomonadota</taxon>
        <taxon>Gammaproteobacteria</taxon>
        <taxon>Pseudomonadales</taxon>
        <taxon>Pseudomonadaceae</taxon>
        <taxon>Pseudomonas</taxon>
    </lineage>
</organism>
<evidence type="ECO:0000313" key="2">
    <source>
        <dbReference type="Proteomes" id="UP001259420"/>
    </source>
</evidence>
<reference evidence="1" key="1">
    <citation type="submission" date="2023-07" db="EMBL/GenBank/DDBJ databases">
        <title>Sorghum-associated microbial communities from plants grown in Nebraska, USA.</title>
        <authorList>
            <person name="Schachtman D."/>
        </authorList>
    </citation>
    <scope>NUCLEOTIDE SEQUENCE</scope>
    <source>
        <strain evidence="1">BE46</strain>
    </source>
</reference>
<comment type="caution">
    <text evidence="1">The sequence shown here is derived from an EMBL/GenBank/DDBJ whole genome shotgun (WGS) entry which is preliminary data.</text>
</comment>
<proteinExistence type="predicted"/>
<protein>
    <submittedName>
        <fullName evidence="1">Uncharacterized protein</fullName>
    </submittedName>
</protein>
<dbReference type="EMBL" id="JAVDSD010000001">
    <property type="protein sequence ID" value="MDR6605618.1"/>
    <property type="molecule type" value="Genomic_DNA"/>
</dbReference>
<dbReference type="Proteomes" id="UP001259420">
    <property type="component" value="Unassembled WGS sequence"/>
</dbReference>
<sequence length="86" mass="9983">MVATWDCFVFLHDISKNNSWILDIEGDGAPLPRKEEALRARHAIIFRPRNDLHQDSPSPVSGDDNHKQICWINMERTAHYSYNAIH</sequence>
<evidence type="ECO:0000313" key="1">
    <source>
        <dbReference type="EMBL" id="MDR6605618.1"/>
    </source>
</evidence>